<feature type="domain" description="Serine aminopeptidase S33" evidence="1">
    <location>
        <begin position="55"/>
        <end position="160"/>
    </location>
</feature>
<protein>
    <recommendedName>
        <fullName evidence="1">Serine aminopeptidase S33 domain-containing protein</fullName>
    </recommendedName>
</protein>
<dbReference type="InterPro" id="IPR029058">
    <property type="entry name" value="AB_hydrolase_fold"/>
</dbReference>
<evidence type="ECO:0000259" key="1">
    <source>
        <dbReference type="Pfam" id="PF12146"/>
    </source>
</evidence>
<gene>
    <name evidence="2" type="ORF">KFK09_027420</name>
</gene>
<name>A0A8T3AAS3_DENNO</name>
<keyword evidence="3" id="KW-1185">Reference proteome</keyword>
<dbReference type="SMR" id="A0A8T3AAS3"/>
<dbReference type="OrthoDB" id="9988524at2759"/>
<dbReference type="PANTHER" id="PTHR42886:SF53">
    <property type="entry name" value="ALPHA_BETA-HYDROLASES SUPERFAMILY PROTEIN"/>
    <property type="match status" value="1"/>
</dbReference>
<dbReference type="PANTHER" id="PTHR42886">
    <property type="entry name" value="RE40534P-RELATED"/>
    <property type="match status" value="1"/>
</dbReference>
<dbReference type="Pfam" id="PF12146">
    <property type="entry name" value="Hydrolase_4"/>
    <property type="match status" value="1"/>
</dbReference>
<proteinExistence type="predicted"/>
<reference evidence="2" key="1">
    <citation type="journal article" date="2022" name="Front. Genet.">
        <title>Chromosome-Scale Assembly of the Dendrobium nobile Genome Provides Insights Into the Molecular Mechanism of the Biosynthesis of the Medicinal Active Ingredient of Dendrobium.</title>
        <authorList>
            <person name="Xu Q."/>
            <person name="Niu S.-C."/>
            <person name="Li K.-L."/>
            <person name="Zheng P.-J."/>
            <person name="Zhang X.-J."/>
            <person name="Jia Y."/>
            <person name="Liu Y."/>
            <person name="Niu Y.-X."/>
            <person name="Yu L.-H."/>
            <person name="Chen D.-F."/>
            <person name="Zhang G.-Q."/>
        </authorList>
    </citation>
    <scope>NUCLEOTIDE SEQUENCE</scope>
    <source>
        <tissue evidence="2">Leaf</tissue>
    </source>
</reference>
<dbReference type="InterPro" id="IPR022742">
    <property type="entry name" value="Hydrolase_4"/>
</dbReference>
<dbReference type="AlphaFoldDB" id="A0A8T3AAS3"/>
<accession>A0A8T3AAS3</accession>
<dbReference type="Gene3D" id="3.40.50.1820">
    <property type="entry name" value="alpha/beta hydrolase"/>
    <property type="match status" value="1"/>
</dbReference>
<sequence>MNLSRLPFLSTATVISSNSQLHSSTKDFCNYTNQKICLLNNHGDSIVGVLHDAGSREIVILCHGFRSSKESSTIMSLTDALTNENISIFRFDFSGNGESGGSFEYGNYWKEVDDLHAVILYFMTERRPIKAIIGHSRGGNVVLLYASKYHDIPMVINISGRFDLLRGIEERLGKDFMQRIANNGFIDKMDRTGRFMYRVTKESLMDRLSTDMCAACSSISKECRVLTVHGSVDAIVPVEDAREFEKSISNHKLQVIEGADHIYHSHRLQLATTVLDFIVAPEVDVVHREI</sequence>
<dbReference type="EMBL" id="JAGYWB010000018">
    <property type="protein sequence ID" value="KAI0493144.1"/>
    <property type="molecule type" value="Genomic_DNA"/>
</dbReference>
<evidence type="ECO:0000313" key="2">
    <source>
        <dbReference type="EMBL" id="KAI0493144.1"/>
    </source>
</evidence>
<evidence type="ECO:0000313" key="3">
    <source>
        <dbReference type="Proteomes" id="UP000829196"/>
    </source>
</evidence>
<dbReference type="Proteomes" id="UP000829196">
    <property type="component" value="Unassembled WGS sequence"/>
</dbReference>
<organism evidence="2 3">
    <name type="scientific">Dendrobium nobile</name>
    <name type="common">Orchid</name>
    <dbReference type="NCBI Taxonomy" id="94219"/>
    <lineage>
        <taxon>Eukaryota</taxon>
        <taxon>Viridiplantae</taxon>
        <taxon>Streptophyta</taxon>
        <taxon>Embryophyta</taxon>
        <taxon>Tracheophyta</taxon>
        <taxon>Spermatophyta</taxon>
        <taxon>Magnoliopsida</taxon>
        <taxon>Liliopsida</taxon>
        <taxon>Asparagales</taxon>
        <taxon>Orchidaceae</taxon>
        <taxon>Epidendroideae</taxon>
        <taxon>Malaxideae</taxon>
        <taxon>Dendrobiinae</taxon>
        <taxon>Dendrobium</taxon>
    </lineage>
</organism>
<dbReference type="SUPFAM" id="SSF53474">
    <property type="entry name" value="alpha/beta-Hydrolases"/>
    <property type="match status" value="1"/>
</dbReference>
<comment type="caution">
    <text evidence="2">The sequence shown here is derived from an EMBL/GenBank/DDBJ whole genome shotgun (WGS) entry which is preliminary data.</text>
</comment>